<name>A0A9P0CYH5_9CUCU</name>
<dbReference type="Proteomes" id="UP001153636">
    <property type="component" value="Chromosome 3"/>
</dbReference>
<dbReference type="InterPro" id="IPR036770">
    <property type="entry name" value="Ankyrin_rpt-contain_sf"/>
</dbReference>
<evidence type="ECO:0000256" key="1">
    <source>
        <dbReference type="ARBA" id="ARBA00022737"/>
    </source>
</evidence>
<protein>
    <submittedName>
        <fullName evidence="3">Uncharacterized protein</fullName>
    </submittedName>
</protein>
<dbReference type="SUPFAM" id="SSF48403">
    <property type="entry name" value="Ankyrin repeat"/>
    <property type="match status" value="1"/>
</dbReference>
<dbReference type="EMBL" id="OV651815">
    <property type="protein sequence ID" value="CAH1108100.1"/>
    <property type="molecule type" value="Genomic_DNA"/>
</dbReference>
<dbReference type="SMART" id="SM00248">
    <property type="entry name" value="ANK"/>
    <property type="match status" value="4"/>
</dbReference>
<dbReference type="PANTHER" id="PTHR24198">
    <property type="entry name" value="ANKYRIN REPEAT AND PROTEIN KINASE DOMAIN-CONTAINING PROTEIN"/>
    <property type="match status" value="1"/>
</dbReference>
<accession>A0A9P0CYH5</accession>
<dbReference type="Pfam" id="PF12796">
    <property type="entry name" value="Ank_2"/>
    <property type="match status" value="2"/>
</dbReference>
<dbReference type="OrthoDB" id="9995210at2759"/>
<gene>
    <name evidence="3" type="ORF">PSYICH_LOCUS9633</name>
</gene>
<dbReference type="PANTHER" id="PTHR24198:SF195">
    <property type="entry name" value="DEATH DOMAIN-CONTAINING PROTEIN"/>
    <property type="match status" value="1"/>
</dbReference>
<keyword evidence="4" id="KW-1185">Reference proteome</keyword>
<proteinExistence type="predicted"/>
<dbReference type="InterPro" id="IPR002110">
    <property type="entry name" value="Ankyrin_rpt"/>
</dbReference>
<reference evidence="3" key="1">
    <citation type="submission" date="2022-01" db="EMBL/GenBank/DDBJ databases">
        <authorList>
            <person name="King R."/>
        </authorList>
    </citation>
    <scope>NUCLEOTIDE SEQUENCE</scope>
</reference>
<evidence type="ECO:0000256" key="2">
    <source>
        <dbReference type="ARBA" id="ARBA00023043"/>
    </source>
</evidence>
<evidence type="ECO:0000313" key="4">
    <source>
        <dbReference type="Proteomes" id="UP001153636"/>
    </source>
</evidence>
<keyword evidence="1" id="KW-0677">Repeat</keyword>
<sequence>MGNETTLPAKPSLGIGSAVRRVFKARQTKFKESIIQSNIPLLIDCLGLGVDPNTEFDDGNYALHIATEKCDYAILRILLNRQNIEIDKKNWFGVTALMVACEEATLACNSESKLTMFKLLIANGMDRHQLHPIEGRNCLHYVAISGYIPLAQYLITLNMESDLFVRDITGRTPMDLALDHLNFMVFHLLKLAYLKKRISPQSRTQLKLRKSMSRRMV</sequence>
<keyword evidence="2" id="KW-0040">ANK repeat</keyword>
<organism evidence="3 4">
    <name type="scientific">Psylliodes chrysocephalus</name>
    <dbReference type="NCBI Taxonomy" id="3402493"/>
    <lineage>
        <taxon>Eukaryota</taxon>
        <taxon>Metazoa</taxon>
        <taxon>Ecdysozoa</taxon>
        <taxon>Arthropoda</taxon>
        <taxon>Hexapoda</taxon>
        <taxon>Insecta</taxon>
        <taxon>Pterygota</taxon>
        <taxon>Neoptera</taxon>
        <taxon>Endopterygota</taxon>
        <taxon>Coleoptera</taxon>
        <taxon>Polyphaga</taxon>
        <taxon>Cucujiformia</taxon>
        <taxon>Chrysomeloidea</taxon>
        <taxon>Chrysomelidae</taxon>
        <taxon>Galerucinae</taxon>
        <taxon>Alticini</taxon>
        <taxon>Psylliodes</taxon>
    </lineage>
</organism>
<dbReference type="Gene3D" id="1.25.40.20">
    <property type="entry name" value="Ankyrin repeat-containing domain"/>
    <property type="match status" value="1"/>
</dbReference>
<dbReference type="AlphaFoldDB" id="A0A9P0CYH5"/>
<evidence type="ECO:0000313" key="3">
    <source>
        <dbReference type="EMBL" id="CAH1108100.1"/>
    </source>
</evidence>